<organism evidence="2 3">
    <name type="scientific">Leucobacter ruminantium</name>
    <dbReference type="NCBI Taxonomy" id="1289170"/>
    <lineage>
        <taxon>Bacteria</taxon>
        <taxon>Bacillati</taxon>
        <taxon>Actinomycetota</taxon>
        <taxon>Actinomycetes</taxon>
        <taxon>Micrococcales</taxon>
        <taxon>Microbacteriaceae</taxon>
        <taxon>Leucobacter</taxon>
    </lineage>
</organism>
<keyword evidence="1" id="KW-1133">Transmembrane helix</keyword>
<proteinExistence type="predicted"/>
<keyword evidence="1" id="KW-0472">Membrane</keyword>
<dbReference type="NCBIfam" id="TIGR01167">
    <property type="entry name" value="LPXTG_anchor"/>
    <property type="match status" value="1"/>
</dbReference>
<dbReference type="Proteomes" id="UP000664398">
    <property type="component" value="Unassembled WGS sequence"/>
</dbReference>
<keyword evidence="1" id="KW-0812">Transmembrane</keyword>
<gene>
    <name evidence="2" type="ORF">J4H91_14435</name>
</gene>
<sequence>MSTLHPRSERHSSPALALRAASGALALLVGLGALFGIAVPAQAAPPAASHHSFTVPASGQTVELTGLAAGCEITEIGSSGSVQTQVFPPASIRFSSTASMQYPSYTQTEEVAYTVRCDGELVHGTIDLILVHKPWVFPILSNVLTVKPGETVTTEVTARGSGFSPTGAANGGSYSVKELGPIAGSATVANDGTVSYTAAPNATPGSAVVFNVVATDDYGQTGEMYAPFIVRIAGTAEADTFDVEIPYQRYGPGVRVDILPDHARGVNPRVTAVTANPGNAAVAFDSSGAFFTPTRPWQTNEETAYSFAAPYTVADDNPVPANAQINVRVLRPPLVSLDDYLVRVGIGATATSQVKVANAAVIPSGGYRIEQQPSFGSATIDEQGLVTFSAPADAEPGDRALILVSVTDRLGQEQTITVPFEVYESAQAPDLAEERGDAPFSLDLLAGASGEGKALTEATLVSGDATVTPDLAAGTVEVAPTHSWAEGEGSHRIVLEYTVQDARGATDTGAVAVDVLAAPRFAHTAPEDLSKTAEVGDTVEFSAEVLAPQNLPASGAYAVTAQPGLAAATPALALLAAPGSRAAVDGAGLVSVDTAGLAPGRYEFVVRVADRVGQSAEQTFALTLGATPAQSGGQQPRGHGVPALPRTGGDGGAAAVAAALLIVSAAGLIGFRRRAS</sequence>
<evidence type="ECO:0000313" key="2">
    <source>
        <dbReference type="EMBL" id="MBO1806500.1"/>
    </source>
</evidence>
<evidence type="ECO:0000256" key="1">
    <source>
        <dbReference type="SAM" id="Phobius"/>
    </source>
</evidence>
<name>A0A939LXH1_9MICO</name>
<reference evidence="2" key="1">
    <citation type="submission" date="2021-03" db="EMBL/GenBank/DDBJ databases">
        <title>Leucobacter chromiisoli sp. nov., isolated from chromium-containing soil of chemical plant.</title>
        <authorList>
            <person name="Xu Z."/>
        </authorList>
    </citation>
    <scope>NUCLEOTIDE SEQUENCE</scope>
    <source>
        <strain evidence="2">A2</strain>
    </source>
</reference>
<comment type="caution">
    <text evidence="2">The sequence shown here is derived from an EMBL/GenBank/DDBJ whole genome shotgun (WGS) entry which is preliminary data.</text>
</comment>
<dbReference type="EMBL" id="JAGDYL010000037">
    <property type="protein sequence ID" value="MBO1806500.1"/>
    <property type="molecule type" value="Genomic_DNA"/>
</dbReference>
<dbReference type="AlphaFoldDB" id="A0A939LXH1"/>
<feature type="transmembrane region" description="Helical" evidence="1">
    <location>
        <begin position="652"/>
        <end position="671"/>
    </location>
</feature>
<protein>
    <submittedName>
        <fullName evidence="2">LPXTG cell wall anchor domain-containing protein</fullName>
    </submittedName>
</protein>
<keyword evidence="3" id="KW-1185">Reference proteome</keyword>
<evidence type="ECO:0000313" key="3">
    <source>
        <dbReference type="Proteomes" id="UP000664398"/>
    </source>
</evidence>
<dbReference type="RefSeq" id="WP_208046953.1">
    <property type="nucleotide sequence ID" value="NZ_JAGDYL010000037.1"/>
</dbReference>
<accession>A0A939LXH1</accession>